<name>A0A9E5DKQ3_9EURY</name>
<dbReference type="AlphaFoldDB" id="A0A9E5DKQ3"/>
<dbReference type="InterPro" id="IPR029068">
    <property type="entry name" value="Glyas_Bleomycin-R_OHBP_Dase"/>
</dbReference>
<dbReference type="PANTHER" id="PTHR43048">
    <property type="entry name" value="METHYLMALONYL-COA EPIMERASE"/>
    <property type="match status" value="1"/>
</dbReference>
<gene>
    <name evidence="4" type="ORF">O3H35_16760</name>
    <name evidence="3" type="ORF">O3H54_11750</name>
</gene>
<dbReference type="GO" id="GO:0004493">
    <property type="term" value="F:methylmalonyl-CoA epimerase activity"/>
    <property type="evidence" value="ECO:0007669"/>
    <property type="project" value="TreeGrafter"/>
</dbReference>
<sequence length="124" mass="13950">MKVKYTNIAVENMDESVKFYTDVLGFEENRRFNPEKGVTIAFLKGEGESMLELTEGMENLDPNMKGKNGLFMVGLEVSDMDKTAREIQDKGIKFTRGPIDTPNGTKIAFFKDPQGVQIELIQPP</sequence>
<dbReference type="InterPro" id="IPR037523">
    <property type="entry name" value="VOC_core"/>
</dbReference>
<organism evidence="3 5">
    <name type="scientific">Methanobacterium veterum</name>
    <dbReference type="NCBI Taxonomy" id="408577"/>
    <lineage>
        <taxon>Archaea</taxon>
        <taxon>Methanobacteriati</taxon>
        <taxon>Methanobacteriota</taxon>
        <taxon>Methanomada group</taxon>
        <taxon>Methanobacteria</taxon>
        <taxon>Methanobacteriales</taxon>
        <taxon>Methanobacteriaceae</taxon>
        <taxon>Methanobacterium</taxon>
    </lineage>
</organism>
<dbReference type="Proteomes" id="UP001068021">
    <property type="component" value="Unassembled WGS sequence"/>
</dbReference>
<dbReference type="GO" id="GO:0046491">
    <property type="term" value="P:L-methylmalonyl-CoA metabolic process"/>
    <property type="evidence" value="ECO:0007669"/>
    <property type="project" value="TreeGrafter"/>
</dbReference>
<keyword evidence="1" id="KW-0479">Metal-binding</keyword>
<dbReference type="EMBL" id="JAPVES010000030">
    <property type="protein sequence ID" value="MCZ3374303.1"/>
    <property type="molecule type" value="Genomic_DNA"/>
</dbReference>
<dbReference type="EMBL" id="JAPVER010000020">
    <property type="protein sequence ID" value="MCZ3366553.1"/>
    <property type="molecule type" value="Genomic_DNA"/>
</dbReference>
<dbReference type="GO" id="GO:0046872">
    <property type="term" value="F:metal ion binding"/>
    <property type="evidence" value="ECO:0007669"/>
    <property type="project" value="UniProtKB-KW"/>
</dbReference>
<dbReference type="InterPro" id="IPR051785">
    <property type="entry name" value="MMCE/EMCE_epimerase"/>
</dbReference>
<dbReference type="Pfam" id="PF00903">
    <property type="entry name" value="Glyoxalase"/>
    <property type="match status" value="1"/>
</dbReference>
<proteinExistence type="predicted"/>
<dbReference type="RefSeq" id="WP_048081022.1">
    <property type="nucleotide sequence ID" value="NZ_JAPVER010000020.1"/>
</dbReference>
<dbReference type="PANTHER" id="PTHR43048:SF3">
    <property type="entry name" value="METHYLMALONYL-COA EPIMERASE, MITOCHONDRIAL"/>
    <property type="match status" value="1"/>
</dbReference>
<dbReference type="InterPro" id="IPR004360">
    <property type="entry name" value="Glyas_Fos-R_dOase_dom"/>
</dbReference>
<dbReference type="SUPFAM" id="SSF54593">
    <property type="entry name" value="Glyoxalase/Bleomycin resistance protein/Dihydroxybiphenyl dioxygenase"/>
    <property type="match status" value="1"/>
</dbReference>
<dbReference type="Proteomes" id="UP001074446">
    <property type="component" value="Unassembled WGS sequence"/>
</dbReference>
<dbReference type="Gene3D" id="3.10.180.10">
    <property type="entry name" value="2,3-Dihydroxybiphenyl 1,2-Dioxygenase, domain 1"/>
    <property type="match status" value="1"/>
</dbReference>
<reference evidence="3" key="1">
    <citation type="submission" date="2022-12" db="EMBL/GenBank/DDBJ databases">
        <title>Reclassification of two methanogenic archaea species isolated from the Kolyma lowland permafrost.</title>
        <authorList>
            <person name="Trubitsyn V.E."/>
            <person name="Rivkina E.M."/>
            <person name="Shcherbakova V.A."/>
        </authorList>
    </citation>
    <scope>NUCLEOTIDE SEQUENCE</scope>
    <source>
        <strain evidence="3">M2</strain>
        <strain evidence="4">MK4</strain>
    </source>
</reference>
<protein>
    <submittedName>
        <fullName evidence="3">VOC family protein</fullName>
    </submittedName>
</protein>
<evidence type="ECO:0000256" key="1">
    <source>
        <dbReference type="ARBA" id="ARBA00022723"/>
    </source>
</evidence>
<dbReference type="CDD" id="cd06587">
    <property type="entry name" value="VOC"/>
    <property type="match status" value="1"/>
</dbReference>
<feature type="domain" description="VOC" evidence="2">
    <location>
        <begin position="2"/>
        <end position="123"/>
    </location>
</feature>
<accession>A0A9E5DKQ3</accession>
<evidence type="ECO:0000313" key="5">
    <source>
        <dbReference type="Proteomes" id="UP001068021"/>
    </source>
</evidence>
<evidence type="ECO:0000313" key="4">
    <source>
        <dbReference type="EMBL" id="MCZ3374303.1"/>
    </source>
</evidence>
<keyword evidence="5" id="KW-1185">Reference proteome</keyword>
<comment type="caution">
    <text evidence="3">The sequence shown here is derived from an EMBL/GenBank/DDBJ whole genome shotgun (WGS) entry which is preliminary data.</text>
</comment>
<dbReference type="PROSITE" id="PS51819">
    <property type="entry name" value="VOC"/>
    <property type="match status" value="1"/>
</dbReference>
<evidence type="ECO:0000313" key="3">
    <source>
        <dbReference type="EMBL" id="MCZ3366553.1"/>
    </source>
</evidence>
<evidence type="ECO:0000259" key="2">
    <source>
        <dbReference type="PROSITE" id="PS51819"/>
    </source>
</evidence>